<sequence>MMKKFIATFLCMWLLWLGFAGVPGMAWVNTVQEIFVGGVVSVIVSTISYRFFTRNPGDMINPKRWAYLIAYIPAYTWAEIKAHLTVAYLVLNPGSMKPSIVELPTKLKSDVGLTALANSITMTPGTLTVEIREDESKLFVHWISAADRIDPGEVFENVGKPFEKFIKGGIG</sequence>
<dbReference type="AlphaFoldDB" id="A0A133U3V4"/>
<accession>A0A133U3V4</accession>
<keyword evidence="5 6" id="KW-0472">Membrane</keyword>
<comment type="subcellular location">
    <subcellularLocation>
        <location evidence="1">Cell membrane</location>
        <topology evidence="1">Multi-pass membrane protein</topology>
    </subcellularLocation>
</comment>
<evidence type="ECO:0000256" key="6">
    <source>
        <dbReference type="SAM" id="Phobius"/>
    </source>
</evidence>
<evidence type="ECO:0000313" key="7">
    <source>
        <dbReference type="EMBL" id="KXA88865.1"/>
    </source>
</evidence>
<dbReference type="Proteomes" id="UP000070589">
    <property type="component" value="Unassembled WGS sequence"/>
</dbReference>
<evidence type="ECO:0000256" key="2">
    <source>
        <dbReference type="ARBA" id="ARBA00022475"/>
    </source>
</evidence>
<dbReference type="PANTHER" id="PTHR34584:SF1">
    <property type="entry name" value="NA(+)_H(+) ANTIPORTER SUBUNIT E1"/>
    <property type="match status" value="1"/>
</dbReference>
<dbReference type="PANTHER" id="PTHR34584">
    <property type="entry name" value="NA(+)/H(+) ANTIPORTER SUBUNIT E1"/>
    <property type="match status" value="1"/>
</dbReference>
<gene>
    <name evidence="7" type="ORF">AKJ62_04320</name>
</gene>
<keyword evidence="8" id="KW-1185">Reference proteome</keyword>
<comment type="caution">
    <text evidence="7">The sequence shown here is derived from an EMBL/GenBank/DDBJ whole genome shotgun (WGS) entry which is preliminary data.</text>
</comment>
<dbReference type="Pfam" id="PF01899">
    <property type="entry name" value="MNHE"/>
    <property type="match status" value="1"/>
</dbReference>
<proteinExistence type="predicted"/>
<dbReference type="PIRSF" id="PIRSF019239">
    <property type="entry name" value="MrpE"/>
    <property type="match status" value="1"/>
</dbReference>
<keyword evidence="3 6" id="KW-0812">Transmembrane</keyword>
<dbReference type="GO" id="GO:0008324">
    <property type="term" value="F:monoatomic cation transmembrane transporter activity"/>
    <property type="evidence" value="ECO:0007669"/>
    <property type="project" value="InterPro"/>
</dbReference>
<reference evidence="7 8" key="1">
    <citation type="journal article" date="2016" name="Sci. Rep.">
        <title>Metabolic traits of an uncultured archaeal lineage -MSBL1- from brine pools of the Red Sea.</title>
        <authorList>
            <person name="Mwirichia R."/>
            <person name="Alam I."/>
            <person name="Rashid M."/>
            <person name="Vinu M."/>
            <person name="Ba-Alawi W."/>
            <person name="Anthony Kamau A."/>
            <person name="Kamanda Ngugi D."/>
            <person name="Goker M."/>
            <person name="Klenk H.P."/>
            <person name="Bajic V."/>
            <person name="Stingl U."/>
        </authorList>
    </citation>
    <scope>NUCLEOTIDE SEQUENCE [LARGE SCALE GENOMIC DNA]</scope>
    <source>
        <strain evidence="7">SCGC-AAA259D14</strain>
    </source>
</reference>
<evidence type="ECO:0000256" key="3">
    <source>
        <dbReference type="ARBA" id="ARBA00022692"/>
    </source>
</evidence>
<keyword evidence="2" id="KW-1003">Cell membrane</keyword>
<evidence type="ECO:0008006" key="9">
    <source>
        <dbReference type="Google" id="ProtNLM"/>
    </source>
</evidence>
<evidence type="ECO:0000256" key="1">
    <source>
        <dbReference type="ARBA" id="ARBA00004651"/>
    </source>
</evidence>
<evidence type="ECO:0000313" key="8">
    <source>
        <dbReference type="Proteomes" id="UP000070589"/>
    </source>
</evidence>
<dbReference type="GO" id="GO:0005886">
    <property type="term" value="C:plasma membrane"/>
    <property type="evidence" value="ECO:0007669"/>
    <property type="project" value="UniProtKB-SubCell"/>
</dbReference>
<evidence type="ECO:0000256" key="5">
    <source>
        <dbReference type="ARBA" id="ARBA00023136"/>
    </source>
</evidence>
<keyword evidence="4 6" id="KW-1133">Transmembrane helix</keyword>
<feature type="transmembrane region" description="Helical" evidence="6">
    <location>
        <begin position="30"/>
        <end position="52"/>
    </location>
</feature>
<dbReference type="InterPro" id="IPR002758">
    <property type="entry name" value="Cation_antiport_E"/>
</dbReference>
<organism evidence="7 8">
    <name type="scientific">candidate division MSBL1 archaeon SCGC-AAA259D14</name>
    <dbReference type="NCBI Taxonomy" id="1698261"/>
    <lineage>
        <taxon>Archaea</taxon>
        <taxon>Methanobacteriati</taxon>
        <taxon>Methanobacteriota</taxon>
        <taxon>candidate division MSBL1</taxon>
    </lineage>
</organism>
<evidence type="ECO:0000256" key="4">
    <source>
        <dbReference type="ARBA" id="ARBA00022989"/>
    </source>
</evidence>
<protein>
    <recommendedName>
        <fullName evidence="9">Cation:proton antiporter</fullName>
    </recommendedName>
</protein>
<dbReference type="EMBL" id="LHXL01000074">
    <property type="protein sequence ID" value="KXA88865.1"/>
    <property type="molecule type" value="Genomic_DNA"/>
</dbReference>
<name>A0A133U3V4_9EURY</name>